<gene>
    <name evidence="3" type="ORF">SAMN04488693_11291</name>
</gene>
<keyword evidence="2" id="KW-0732">Signal</keyword>
<reference evidence="3 4" key="1">
    <citation type="submission" date="2016-10" db="EMBL/GenBank/DDBJ databases">
        <authorList>
            <person name="de Groot N.N."/>
        </authorList>
    </citation>
    <scope>NUCLEOTIDE SEQUENCE [LARGE SCALE GENOMIC DNA]</scope>
    <source>
        <strain evidence="3 4">NP_1H</strain>
    </source>
</reference>
<feature type="signal peptide" evidence="2">
    <location>
        <begin position="1"/>
        <end position="25"/>
    </location>
</feature>
<dbReference type="STRING" id="335973.SAMN04488693_11291"/>
<evidence type="ECO:0000313" key="4">
    <source>
        <dbReference type="Proteomes" id="UP000199258"/>
    </source>
</evidence>
<organism evidence="3 4">
    <name type="scientific">Arthrobacter subterraneus</name>
    <dbReference type="NCBI Taxonomy" id="335973"/>
    <lineage>
        <taxon>Bacteria</taxon>
        <taxon>Bacillati</taxon>
        <taxon>Actinomycetota</taxon>
        <taxon>Actinomycetes</taxon>
        <taxon>Micrococcales</taxon>
        <taxon>Micrococcaceae</taxon>
        <taxon>Arthrobacter</taxon>
    </lineage>
</organism>
<dbReference type="EMBL" id="FNDT01000012">
    <property type="protein sequence ID" value="SDI48671.1"/>
    <property type="molecule type" value="Genomic_DNA"/>
</dbReference>
<dbReference type="Proteomes" id="UP000199258">
    <property type="component" value="Unassembled WGS sequence"/>
</dbReference>
<feature type="chain" id="PRO_5011770126" evidence="2">
    <location>
        <begin position="26"/>
        <end position="176"/>
    </location>
</feature>
<dbReference type="OrthoDB" id="9993659at2"/>
<proteinExistence type="predicted"/>
<evidence type="ECO:0000313" key="3">
    <source>
        <dbReference type="EMBL" id="SDI48671.1"/>
    </source>
</evidence>
<accession>A0A1G8KZ61</accession>
<feature type="compositionally biased region" description="Basic and acidic residues" evidence="1">
    <location>
        <begin position="125"/>
        <end position="146"/>
    </location>
</feature>
<dbReference type="AlphaFoldDB" id="A0A1G8KZ61"/>
<protein>
    <submittedName>
        <fullName evidence="3">Uncharacterized protein</fullName>
    </submittedName>
</protein>
<dbReference type="PROSITE" id="PS51257">
    <property type="entry name" value="PROKAR_LIPOPROTEIN"/>
    <property type="match status" value="1"/>
</dbReference>
<feature type="compositionally biased region" description="Pro residues" evidence="1">
    <location>
        <begin position="98"/>
        <end position="116"/>
    </location>
</feature>
<evidence type="ECO:0000256" key="1">
    <source>
        <dbReference type="SAM" id="MobiDB-lite"/>
    </source>
</evidence>
<keyword evidence="4" id="KW-1185">Reference proteome</keyword>
<name>A0A1G8KZ61_9MICC</name>
<sequence>MRPNRLVLALALMLPALSACGGAQALDPATSESLQRQVRELATLTQEGNLDGALSQADALRAEVQAAEDSGAVTQGRALRIQDNIDAFVASIQTETPAPAPAPAPAPVPPAEPAPVPTFTAPAKGGKEDSRDPGETQSDRERKAAEEAAEAAEEARKQAEKEEKERQKQQEDREDD</sequence>
<evidence type="ECO:0000256" key="2">
    <source>
        <dbReference type="SAM" id="SignalP"/>
    </source>
</evidence>
<dbReference type="RefSeq" id="WP_090587261.1">
    <property type="nucleotide sequence ID" value="NZ_FNDT01000012.1"/>
</dbReference>
<feature type="compositionally biased region" description="Basic and acidic residues" evidence="1">
    <location>
        <begin position="153"/>
        <end position="176"/>
    </location>
</feature>
<feature type="region of interest" description="Disordered" evidence="1">
    <location>
        <begin position="91"/>
        <end position="176"/>
    </location>
</feature>